<keyword evidence="4 11" id="KW-0808">Transferase</keyword>
<comment type="catalytic activity">
    <reaction evidence="1 11">
        <text>5-(2-hydroxyethyl)-4-methylthiazole + ATP = 4-methyl-5-(2-phosphooxyethyl)-thiazole + ADP + H(+)</text>
        <dbReference type="Rhea" id="RHEA:24212"/>
        <dbReference type="ChEBI" id="CHEBI:15378"/>
        <dbReference type="ChEBI" id="CHEBI:17957"/>
        <dbReference type="ChEBI" id="CHEBI:30616"/>
        <dbReference type="ChEBI" id="CHEBI:58296"/>
        <dbReference type="ChEBI" id="CHEBI:456216"/>
        <dbReference type="EC" id="2.7.1.50"/>
    </reaction>
</comment>
<proteinExistence type="inferred from homology"/>
<keyword evidence="8 11" id="KW-0067">ATP-binding</keyword>
<dbReference type="Gene3D" id="3.40.1190.20">
    <property type="match status" value="1"/>
</dbReference>
<dbReference type="InterPro" id="IPR000417">
    <property type="entry name" value="Hyethyz_kinase"/>
</dbReference>
<dbReference type="OrthoDB" id="9778146at2"/>
<evidence type="ECO:0000256" key="7">
    <source>
        <dbReference type="ARBA" id="ARBA00022777"/>
    </source>
</evidence>
<dbReference type="PRINTS" id="PR01099">
    <property type="entry name" value="HYETHTZKNASE"/>
</dbReference>
<protein>
    <recommendedName>
        <fullName evidence="11">Hydroxyethylthiazole kinase</fullName>
        <ecNumber evidence="11">2.7.1.50</ecNumber>
    </recommendedName>
    <alternativeName>
        <fullName evidence="11">4-methyl-5-beta-hydroxyethylthiazole kinase</fullName>
        <shortName evidence="11">TH kinase</shortName>
        <shortName evidence="11">Thz kinase</shortName>
    </alternativeName>
</protein>
<dbReference type="EC" id="2.7.1.50" evidence="11"/>
<dbReference type="STRING" id="697281.Mahau_2045"/>
<evidence type="ECO:0000256" key="8">
    <source>
        <dbReference type="ARBA" id="ARBA00022840"/>
    </source>
</evidence>
<dbReference type="GO" id="GO:0005524">
    <property type="term" value="F:ATP binding"/>
    <property type="evidence" value="ECO:0007669"/>
    <property type="project" value="UniProtKB-UniRule"/>
</dbReference>
<dbReference type="NCBIfam" id="NF006830">
    <property type="entry name" value="PRK09355.1"/>
    <property type="match status" value="1"/>
</dbReference>
<dbReference type="eggNOG" id="COG2145">
    <property type="taxonomic scope" value="Bacteria"/>
</dbReference>
<evidence type="ECO:0000256" key="3">
    <source>
        <dbReference type="ARBA" id="ARBA00004868"/>
    </source>
</evidence>
<keyword evidence="7 11" id="KW-0418">Kinase</keyword>
<dbReference type="HOGENOM" id="CLU_019943_0_1_9"/>
<dbReference type="RefSeq" id="WP_013781649.1">
    <property type="nucleotide sequence ID" value="NC_015520.1"/>
</dbReference>
<evidence type="ECO:0000313" key="12">
    <source>
        <dbReference type="EMBL" id="AEE97221.1"/>
    </source>
</evidence>
<dbReference type="SUPFAM" id="SSF53613">
    <property type="entry name" value="Ribokinase-like"/>
    <property type="match status" value="1"/>
</dbReference>
<evidence type="ECO:0000313" key="13">
    <source>
        <dbReference type="Proteomes" id="UP000008457"/>
    </source>
</evidence>
<dbReference type="GO" id="GO:0009228">
    <property type="term" value="P:thiamine biosynthetic process"/>
    <property type="evidence" value="ECO:0007669"/>
    <property type="project" value="UniProtKB-KW"/>
</dbReference>
<organism evidence="12 13">
    <name type="scientific">Mahella australiensis (strain DSM 15567 / CIP 107919 / 50-1 BON)</name>
    <dbReference type="NCBI Taxonomy" id="697281"/>
    <lineage>
        <taxon>Bacteria</taxon>
        <taxon>Bacillati</taxon>
        <taxon>Bacillota</taxon>
        <taxon>Clostridia</taxon>
        <taxon>Thermoanaerobacterales</taxon>
        <taxon>Thermoanaerobacterales Family IV. Incertae Sedis</taxon>
        <taxon>Mahella</taxon>
    </lineage>
</organism>
<dbReference type="HAMAP" id="MF_00228">
    <property type="entry name" value="Thz_kinase"/>
    <property type="match status" value="1"/>
</dbReference>
<dbReference type="PIRSF" id="PIRSF000513">
    <property type="entry name" value="Thz_kinase"/>
    <property type="match status" value="1"/>
</dbReference>
<comment type="pathway">
    <text evidence="3 11">Cofactor biosynthesis; thiamine diphosphate biosynthesis; 4-methyl-5-(2-phosphoethyl)-thiazole from 5-(2-hydroxyethyl)-4-methylthiazole: step 1/1.</text>
</comment>
<reference evidence="13" key="1">
    <citation type="submission" date="2010-11" db="EMBL/GenBank/DDBJ databases">
        <title>The complete genome of Mahella australiensis DSM 15567.</title>
        <authorList>
            <consortium name="US DOE Joint Genome Institute (JGI-PGF)"/>
            <person name="Lucas S."/>
            <person name="Copeland A."/>
            <person name="Lapidus A."/>
            <person name="Bruce D."/>
            <person name="Goodwin L."/>
            <person name="Pitluck S."/>
            <person name="Kyrpides N."/>
            <person name="Mavromatis K."/>
            <person name="Pagani I."/>
            <person name="Ivanova N."/>
            <person name="Teshima H."/>
            <person name="Brettin T."/>
            <person name="Detter J.C."/>
            <person name="Han C."/>
            <person name="Tapia R."/>
            <person name="Land M."/>
            <person name="Hauser L."/>
            <person name="Markowitz V."/>
            <person name="Cheng J.-F."/>
            <person name="Hugenholtz P."/>
            <person name="Woyke T."/>
            <person name="Wu D."/>
            <person name="Spring S."/>
            <person name="Pukall R."/>
            <person name="Steenblock K."/>
            <person name="Schneider S."/>
            <person name="Klenk H.-P."/>
            <person name="Eisen J.A."/>
        </authorList>
    </citation>
    <scope>NUCLEOTIDE SEQUENCE [LARGE SCALE GENOMIC DNA]</scope>
    <source>
        <strain evidence="13">DSM 15567 / CIP 107919 / 50-1 BON</strain>
    </source>
</reference>
<dbReference type="GO" id="GO:0009229">
    <property type="term" value="P:thiamine diphosphate biosynthetic process"/>
    <property type="evidence" value="ECO:0007669"/>
    <property type="project" value="UniProtKB-UniRule"/>
</dbReference>
<keyword evidence="10 11" id="KW-0784">Thiamine biosynthesis</keyword>
<dbReference type="Proteomes" id="UP000008457">
    <property type="component" value="Chromosome"/>
</dbReference>
<dbReference type="CDD" id="cd01170">
    <property type="entry name" value="THZ_kinase"/>
    <property type="match status" value="1"/>
</dbReference>
<evidence type="ECO:0000256" key="4">
    <source>
        <dbReference type="ARBA" id="ARBA00022679"/>
    </source>
</evidence>
<evidence type="ECO:0000256" key="6">
    <source>
        <dbReference type="ARBA" id="ARBA00022741"/>
    </source>
</evidence>
<comment type="function">
    <text evidence="11">Catalyzes the phosphorylation of the hydroxyl group of 4-methyl-5-beta-hydroxyethylthiazole (THZ).</text>
</comment>
<keyword evidence="9 11" id="KW-0460">Magnesium</keyword>
<sequence length="267" mass="27898">MTGQLLERVRHEKPLIHHITNQVTINDCANATLCIGALPVMTHAVDEVEEMAAASNALVINIGTPTPDQIDAMVAAGKKANRLNIPVILDPVGLGATKLRTDTIKRLLDNVHVSVIKGNAGEISILAGQGGTVKGVESIGQYDNIEASCRDAAKIYACTVVVTGAADIIADSSRTLRVGNGDAMMGRVVGTGCMAASILGCFAAVENDHVQSSAAAMACFGIAGQLAAKRDDVKGPGTFKATLMDELYNLDTASIEQYLNIEEVVTI</sequence>
<comment type="cofactor">
    <cofactor evidence="2 11">
        <name>Mg(2+)</name>
        <dbReference type="ChEBI" id="CHEBI:18420"/>
    </cofactor>
</comment>
<keyword evidence="13" id="KW-1185">Reference proteome</keyword>
<dbReference type="InterPro" id="IPR029056">
    <property type="entry name" value="Ribokinase-like"/>
</dbReference>
<gene>
    <name evidence="11" type="primary">thiM</name>
    <name evidence="12" type="ordered locus">Mahau_2045</name>
</gene>
<dbReference type="GO" id="GO:0000287">
    <property type="term" value="F:magnesium ion binding"/>
    <property type="evidence" value="ECO:0007669"/>
    <property type="project" value="UniProtKB-UniRule"/>
</dbReference>
<feature type="binding site" evidence="11">
    <location>
        <position position="41"/>
    </location>
    <ligand>
        <name>substrate</name>
    </ligand>
</feature>
<accession>F4A2F5</accession>
<dbReference type="GO" id="GO:0004417">
    <property type="term" value="F:hydroxyethylthiazole kinase activity"/>
    <property type="evidence" value="ECO:0007669"/>
    <property type="project" value="UniProtKB-UniRule"/>
</dbReference>
<keyword evidence="6 11" id="KW-0547">Nucleotide-binding</keyword>
<dbReference type="UniPathway" id="UPA00060">
    <property type="reaction ID" value="UER00139"/>
</dbReference>
<reference evidence="12 13" key="2">
    <citation type="journal article" date="2011" name="Stand. Genomic Sci.">
        <title>Complete genome sequence of Mahella australiensis type strain (50-1 BON).</title>
        <authorList>
            <person name="Sikorski J."/>
            <person name="Teshima H."/>
            <person name="Nolan M."/>
            <person name="Lucas S."/>
            <person name="Hammon N."/>
            <person name="Deshpande S."/>
            <person name="Cheng J.F."/>
            <person name="Pitluck S."/>
            <person name="Liolios K."/>
            <person name="Pagani I."/>
            <person name="Ivanova N."/>
            <person name="Huntemann M."/>
            <person name="Mavromatis K."/>
            <person name="Ovchinikova G."/>
            <person name="Pati A."/>
            <person name="Tapia R."/>
            <person name="Han C."/>
            <person name="Goodwin L."/>
            <person name="Chen A."/>
            <person name="Palaniappan K."/>
            <person name="Land M."/>
            <person name="Hauser L."/>
            <person name="Ngatchou-Djao O.D."/>
            <person name="Rohde M."/>
            <person name="Pukall R."/>
            <person name="Spring S."/>
            <person name="Abt B."/>
            <person name="Goker M."/>
            <person name="Detter J.C."/>
            <person name="Woyke T."/>
            <person name="Bristow J."/>
            <person name="Markowitz V."/>
            <person name="Hugenholtz P."/>
            <person name="Eisen J.A."/>
            <person name="Kyrpides N.C."/>
            <person name="Klenk H.P."/>
            <person name="Lapidus A."/>
        </authorList>
    </citation>
    <scope>NUCLEOTIDE SEQUENCE [LARGE SCALE GENOMIC DNA]</scope>
    <source>
        <strain evidence="13">DSM 15567 / CIP 107919 / 50-1 BON</strain>
    </source>
</reference>
<dbReference type="NCBIfam" id="TIGR00694">
    <property type="entry name" value="thiM"/>
    <property type="match status" value="1"/>
</dbReference>
<feature type="binding site" evidence="11">
    <location>
        <position position="117"/>
    </location>
    <ligand>
        <name>ATP</name>
        <dbReference type="ChEBI" id="CHEBI:30616"/>
    </ligand>
</feature>
<keyword evidence="5 11" id="KW-0479">Metal-binding</keyword>
<dbReference type="KEGG" id="mas:Mahau_2045"/>
<evidence type="ECO:0000256" key="11">
    <source>
        <dbReference type="HAMAP-Rule" id="MF_00228"/>
    </source>
</evidence>
<evidence type="ECO:0000256" key="5">
    <source>
        <dbReference type="ARBA" id="ARBA00022723"/>
    </source>
</evidence>
<name>F4A2F5_MAHA5</name>
<evidence type="ECO:0000256" key="10">
    <source>
        <dbReference type="ARBA" id="ARBA00022977"/>
    </source>
</evidence>
<dbReference type="Pfam" id="PF02110">
    <property type="entry name" value="HK"/>
    <property type="match status" value="1"/>
</dbReference>
<evidence type="ECO:0000256" key="2">
    <source>
        <dbReference type="ARBA" id="ARBA00001946"/>
    </source>
</evidence>
<evidence type="ECO:0000256" key="1">
    <source>
        <dbReference type="ARBA" id="ARBA00001771"/>
    </source>
</evidence>
<dbReference type="EMBL" id="CP002360">
    <property type="protein sequence ID" value="AEE97221.1"/>
    <property type="molecule type" value="Genomic_DNA"/>
</dbReference>
<evidence type="ECO:0000256" key="9">
    <source>
        <dbReference type="ARBA" id="ARBA00022842"/>
    </source>
</evidence>
<comment type="similarity">
    <text evidence="11">Belongs to the Thz kinase family.</text>
</comment>
<dbReference type="AlphaFoldDB" id="F4A2F5"/>
<feature type="binding site" evidence="11">
    <location>
        <position position="163"/>
    </location>
    <ligand>
        <name>ATP</name>
        <dbReference type="ChEBI" id="CHEBI:30616"/>
    </ligand>
</feature>
<feature type="binding site" evidence="11">
    <location>
        <position position="190"/>
    </location>
    <ligand>
        <name>substrate</name>
    </ligand>
</feature>